<comment type="similarity">
    <text evidence="2">Belongs to the HesB/IscA family.</text>
</comment>
<organism evidence="5 6">
    <name type="scientific">Discostella pseudostelligera</name>
    <dbReference type="NCBI Taxonomy" id="259834"/>
    <lineage>
        <taxon>Eukaryota</taxon>
        <taxon>Sar</taxon>
        <taxon>Stramenopiles</taxon>
        <taxon>Ochrophyta</taxon>
        <taxon>Bacillariophyta</taxon>
        <taxon>Coscinodiscophyceae</taxon>
        <taxon>Thalassiosirophycidae</taxon>
        <taxon>Stephanodiscales</taxon>
        <taxon>Stephanodiscaceae</taxon>
        <taxon>Discostella</taxon>
    </lineage>
</organism>
<keyword evidence="6" id="KW-1185">Reference proteome</keyword>
<proteinExistence type="inferred from homology"/>
<evidence type="ECO:0000256" key="1">
    <source>
        <dbReference type="ARBA" id="ARBA00005151"/>
    </source>
</evidence>
<name>A0ABD3M1Q2_9STRA</name>
<dbReference type="EMBL" id="JALLBG020000247">
    <property type="protein sequence ID" value="KAL3757924.1"/>
    <property type="molecule type" value="Genomic_DNA"/>
</dbReference>
<evidence type="ECO:0000256" key="4">
    <source>
        <dbReference type="SAM" id="MobiDB-lite"/>
    </source>
</evidence>
<dbReference type="PANTHER" id="PTHR43011:SF1">
    <property type="entry name" value="IRON-SULFUR CLUSTER ASSEMBLY 2 HOMOLOG, MITOCHONDRIAL"/>
    <property type="match status" value="1"/>
</dbReference>
<sequence length="264" mass="29201">MTTTSLPFLFRRAAAFSSTRSYLAHTYHHHHPRRLQQQPLRTIFHLHRRDSLNPHLPAKRHIVYYPTRSITVTVTHSSNNDNDETKEGSSSSSSSSPPSSNNNNTNNENNGIIITPSCVSRIKQLASTRPNPESVYLRLYVDAGGCSGFQYKFLLLSSDGGNNNNSSSDNNHQNSNSQNNNDNEEEDEEDGTIDPEEDIIFTKDGVRVVIDSTSLELLRGSTIDYVSEMIRSSFAVVNNPQSESACGCGSSFAAKNFGMNPALD</sequence>
<feature type="compositionally biased region" description="Low complexity" evidence="4">
    <location>
        <begin position="162"/>
        <end position="181"/>
    </location>
</feature>
<dbReference type="Proteomes" id="UP001530293">
    <property type="component" value="Unassembled WGS sequence"/>
</dbReference>
<comment type="caution">
    <text evidence="5">The sequence shown here is derived from an EMBL/GenBank/DDBJ whole genome shotgun (WGS) entry which is preliminary data.</text>
</comment>
<keyword evidence="3" id="KW-0408">Iron</keyword>
<dbReference type="InterPro" id="IPR035903">
    <property type="entry name" value="HesB-like_dom_sf"/>
</dbReference>
<feature type="compositionally biased region" description="Low complexity" evidence="4">
    <location>
        <begin position="89"/>
        <end position="110"/>
    </location>
</feature>
<protein>
    <recommendedName>
        <fullName evidence="7">FeS cluster biogenesis domain-containing protein</fullName>
    </recommendedName>
</protein>
<feature type="region of interest" description="Disordered" evidence="4">
    <location>
        <begin position="162"/>
        <end position="198"/>
    </location>
</feature>
<dbReference type="AlphaFoldDB" id="A0ABD3M1Q2"/>
<evidence type="ECO:0000256" key="2">
    <source>
        <dbReference type="ARBA" id="ARBA00006718"/>
    </source>
</evidence>
<feature type="region of interest" description="Disordered" evidence="4">
    <location>
        <begin position="74"/>
        <end position="112"/>
    </location>
</feature>
<dbReference type="InterPro" id="IPR016092">
    <property type="entry name" value="ATAP"/>
</dbReference>
<keyword evidence="3" id="KW-0411">Iron-sulfur</keyword>
<keyword evidence="3" id="KW-0479">Metal-binding</keyword>
<evidence type="ECO:0008006" key="7">
    <source>
        <dbReference type="Google" id="ProtNLM"/>
    </source>
</evidence>
<gene>
    <name evidence="5" type="ORF">ACHAWU_002844</name>
</gene>
<dbReference type="PANTHER" id="PTHR43011">
    <property type="entry name" value="IRON-SULFUR CLUSTER ASSEMBLY 2 HOMOLOG, MITOCHONDRIAL"/>
    <property type="match status" value="1"/>
</dbReference>
<dbReference type="Gene3D" id="2.60.300.12">
    <property type="entry name" value="HesB-like domain"/>
    <property type="match status" value="1"/>
</dbReference>
<keyword evidence="3" id="KW-0004">4Fe-4S</keyword>
<dbReference type="SUPFAM" id="SSF89360">
    <property type="entry name" value="HesB-like domain"/>
    <property type="match status" value="1"/>
</dbReference>
<accession>A0ABD3M1Q2</accession>
<evidence type="ECO:0000313" key="5">
    <source>
        <dbReference type="EMBL" id="KAL3757924.1"/>
    </source>
</evidence>
<dbReference type="NCBIfam" id="TIGR00049">
    <property type="entry name" value="iron-sulfur cluster assembly accessory protein"/>
    <property type="match status" value="1"/>
</dbReference>
<reference evidence="5 6" key="1">
    <citation type="submission" date="2024-10" db="EMBL/GenBank/DDBJ databases">
        <title>Updated reference genomes for cyclostephanoid diatoms.</title>
        <authorList>
            <person name="Roberts W.R."/>
            <person name="Alverson A.J."/>
        </authorList>
    </citation>
    <scope>NUCLEOTIDE SEQUENCE [LARGE SCALE GENOMIC DNA]</scope>
    <source>
        <strain evidence="5 6">AJA232-27</strain>
    </source>
</reference>
<feature type="compositionally biased region" description="Acidic residues" evidence="4">
    <location>
        <begin position="182"/>
        <end position="198"/>
    </location>
</feature>
<evidence type="ECO:0000256" key="3">
    <source>
        <dbReference type="ARBA" id="ARBA00022485"/>
    </source>
</evidence>
<evidence type="ECO:0000313" key="6">
    <source>
        <dbReference type="Proteomes" id="UP001530293"/>
    </source>
</evidence>
<comment type="pathway">
    <text evidence="1">Cofactor biosynthesis; iron-sulfur cluster biosynthesis.</text>
</comment>